<dbReference type="InterPro" id="IPR007652">
    <property type="entry name" value="A1-4-GlycosylTfrase_dom"/>
</dbReference>
<dbReference type="OrthoDB" id="409543at2759"/>
<evidence type="ECO:0000256" key="4">
    <source>
        <dbReference type="ARBA" id="ARBA00022679"/>
    </source>
</evidence>
<keyword evidence="6" id="KW-0472">Membrane</keyword>
<feature type="domain" description="Alpha 1,4-glycosyltransferase" evidence="7">
    <location>
        <begin position="208"/>
        <end position="331"/>
    </location>
</feature>
<protein>
    <submittedName>
        <fullName evidence="9">Lactosylceramide 4-alpha-galactosyltransferase-like</fullName>
    </submittedName>
</protein>
<evidence type="ECO:0000313" key="9">
    <source>
        <dbReference type="RefSeq" id="XP_026729062.1"/>
    </source>
</evidence>
<dbReference type="InParanoid" id="A0A7E5VL85"/>
<sequence>MQYPSLKKWRFLAVSVAALFVIYTLLDIIVSSNTPCYLMNSGDWLPSAEDPSFAPAERSIFFHETSCAGTLRPRQACAVEAAARAHPQRQVYVLFSAPVTYYTLRTSCLAQLTRLTNVHFARVHVAQYSEGTPAQTILLEALKQSSFPTEHSSDILRIVTLRKWGGIYLDTDMIVTRSLENLPHTFLAKENADNIATGILSIGKDFIGSNLTDIIMKYMRKYFNPEKWSAIGGSLVDYVIEDMCPKLTYSYDYYKNPISYCKGVAIFNIELFYPVYFTEKHKLFDPPDSEFDMERPYTYHMWNYITFNETIHRGSVYELIAKRYCPTIYNTYGEEFGVS</sequence>
<keyword evidence="5" id="KW-0333">Golgi apparatus</keyword>
<dbReference type="InterPro" id="IPR051981">
    <property type="entry name" value="Glycosyltransf_32"/>
</dbReference>
<dbReference type="Proteomes" id="UP000322000">
    <property type="component" value="Chromosome 6"/>
</dbReference>
<evidence type="ECO:0000256" key="1">
    <source>
        <dbReference type="ARBA" id="ARBA00004323"/>
    </source>
</evidence>
<keyword evidence="8" id="KW-1185">Reference proteome</keyword>
<dbReference type="SUPFAM" id="SSF53448">
    <property type="entry name" value="Nucleotide-diphospho-sugar transferases"/>
    <property type="match status" value="1"/>
</dbReference>
<organism evidence="8 9">
    <name type="scientific">Trichoplusia ni</name>
    <name type="common">Cabbage looper</name>
    <dbReference type="NCBI Taxonomy" id="7111"/>
    <lineage>
        <taxon>Eukaryota</taxon>
        <taxon>Metazoa</taxon>
        <taxon>Ecdysozoa</taxon>
        <taxon>Arthropoda</taxon>
        <taxon>Hexapoda</taxon>
        <taxon>Insecta</taxon>
        <taxon>Pterygota</taxon>
        <taxon>Neoptera</taxon>
        <taxon>Endopterygota</taxon>
        <taxon>Lepidoptera</taxon>
        <taxon>Glossata</taxon>
        <taxon>Ditrysia</taxon>
        <taxon>Noctuoidea</taxon>
        <taxon>Noctuidae</taxon>
        <taxon>Plusiinae</taxon>
        <taxon>Trichoplusia</taxon>
    </lineage>
</organism>
<comment type="similarity">
    <text evidence="2">Belongs to the glycosyltransferase 32 family.</text>
</comment>
<dbReference type="GO" id="GO:0016758">
    <property type="term" value="F:hexosyltransferase activity"/>
    <property type="evidence" value="ECO:0007669"/>
    <property type="project" value="TreeGrafter"/>
</dbReference>
<proteinExistence type="inferred from homology"/>
<dbReference type="PANTHER" id="PTHR12042">
    <property type="entry name" value="LACTOSYLCERAMIDE 4-ALPHA-GALACTOSYLTRANSFERASE ALPHA- 1,4-GALACTOSYLTRANSFERASE"/>
    <property type="match status" value="1"/>
</dbReference>
<evidence type="ECO:0000256" key="6">
    <source>
        <dbReference type="ARBA" id="ARBA00023136"/>
    </source>
</evidence>
<dbReference type="InterPro" id="IPR029044">
    <property type="entry name" value="Nucleotide-diphossugar_trans"/>
</dbReference>
<gene>
    <name evidence="9" type="primary">LOC113494792</name>
</gene>
<dbReference type="RefSeq" id="XP_026729062.1">
    <property type="nucleotide sequence ID" value="XM_026873261.1"/>
</dbReference>
<dbReference type="GO" id="GO:0006688">
    <property type="term" value="P:glycosphingolipid biosynthetic process"/>
    <property type="evidence" value="ECO:0007669"/>
    <property type="project" value="TreeGrafter"/>
</dbReference>
<dbReference type="Gene3D" id="3.90.550.20">
    <property type="match status" value="1"/>
</dbReference>
<dbReference type="AlphaFoldDB" id="A0A7E5VL85"/>
<evidence type="ECO:0000256" key="3">
    <source>
        <dbReference type="ARBA" id="ARBA00022676"/>
    </source>
</evidence>
<dbReference type="Pfam" id="PF04488">
    <property type="entry name" value="Gly_transf_sug"/>
    <property type="match status" value="1"/>
</dbReference>
<keyword evidence="4" id="KW-0808">Transferase</keyword>
<evidence type="ECO:0000313" key="8">
    <source>
        <dbReference type="Proteomes" id="UP000322000"/>
    </source>
</evidence>
<dbReference type="GO" id="GO:0000139">
    <property type="term" value="C:Golgi membrane"/>
    <property type="evidence" value="ECO:0007669"/>
    <property type="project" value="UniProtKB-SubCell"/>
</dbReference>
<dbReference type="InterPro" id="IPR007577">
    <property type="entry name" value="GlycoTrfase_DXD_sugar-bd_CS"/>
</dbReference>
<accession>A0A7E5VL85</accession>
<dbReference type="KEGG" id="tnl:113494792"/>
<keyword evidence="3" id="KW-0328">Glycosyltransferase</keyword>
<dbReference type="PANTHER" id="PTHR12042:SF21">
    <property type="entry name" value="ALPHA1,4-GALACTOSYLTRANSFERASE 1-RELATED"/>
    <property type="match status" value="1"/>
</dbReference>
<dbReference type="Pfam" id="PF04572">
    <property type="entry name" value="Gb3_synth"/>
    <property type="match status" value="1"/>
</dbReference>
<evidence type="ECO:0000259" key="7">
    <source>
        <dbReference type="Pfam" id="PF04572"/>
    </source>
</evidence>
<dbReference type="FunCoup" id="A0A7E5VL85">
    <property type="interactions" value="28"/>
</dbReference>
<dbReference type="GeneID" id="113494792"/>
<evidence type="ECO:0000256" key="2">
    <source>
        <dbReference type="ARBA" id="ARBA00009003"/>
    </source>
</evidence>
<evidence type="ECO:0000256" key="5">
    <source>
        <dbReference type="ARBA" id="ARBA00023034"/>
    </source>
</evidence>
<reference evidence="9" key="1">
    <citation type="submission" date="2025-08" db="UniProtKB">
        <authorList>
            <consortium name="RefSeq"/>
        </authorList>
    </citation>
    <scope>IDENTIFICATION</scope>
</reference>
<comment type="subcellular location">
    <subcellularLocation>
        <location evidence="1">Golgi apparatus membrane</location>
        <topology evidence="1">Single-pass type II membrane protein</topology>
    </subcellularLocation>
</comment>
<name>A0A7E5VL85_TRINI</name>